<dbReference type="GO" id="GO:0008233">
    <property type="term" value="F:peptidase activity"/>
    <property type="evidence" value="ECO:0007669"/>
    <property type="project" value="InterPro"/>
</dbReference>
<dbReference type="Proteomes" id="UP000319619">
    <property type="component" value="Unassembled WGS sequence"/>
</dbReference>
<name>A0A532UYJ4_UNCL8</name>
<proteinExistence type="predicted"/>
<keyword evidence="1" id="KW-0732">Signal</keyword>
<evidence type="ECO:0000259" key="2">
    <source>
        <dbReference type="Pfam" id="PF18962"/>
    </source>
</evidence>
<sequence>MRRFTEILSILLLLTCVIYLSPALAAQVRSSDTAVSIIETRLLDGKSDDVVIQVWGPVGPNTEVRSTQKLIMRTPEAGYVIYIDDFPTANLFHPVRYAFVSETDGEVTVKNAQSSPLNFRDFHQVKTAIGDVLGAAENRRAPLPSGSPDPTRSDRWAVLMNGGHNQGNNHVRYWNDLSNIYIALNWTYGFADDHIIVLCSDGLNPAPDQSNGLNSDPDLDGDGDDDIMYSCTLSDVDFVFGELVNMLAADDKLFIFATDHGSSVSGWSTLFNLWNMESLYDYHFASLLDALPQCEIICTFEPCYSGGFLDDIAVPPGPRVASSACSYDQVSYAMPPDYMYDTYVFHWTAAVKGEDAYGVPVDADYNSDGMVTMDEAFYYAETHDQSNEDPQYAEYPVGIGAGISLWPTGSGPFLVVADKEIDDIGGNNNGAADPGETISMVLTLSNAGSGTASNIVGTLSTTDPYLTVTQNTATFPDLAHFEQGQGTPPYQIDISSSCPQGQSVSCDLHIEADSAYTNDLIVSFIVGDPMYAPVGPDAYGYYAYDILDVPLGPTYDWVEISADSGGPGTMVNFTADDQVFHFALPFGFQFYGATYDSFTVAANGWIGMGTITEDDYSNSGIPDADGPPSMIAIYWEDLSPQRANSGKVWSWYDETNHRQIVEYNHIEQFAPTGSFETFQVILLDAVYYPTATGDGQILFQYKEPSPTVQAEGTIGIENSAETIGLQYVYDGAYDEHAAPIDRGMAILFTALEANPFVVVELYPVNPPIQIPATGGIFGYSIMVANNEGTSQNVDLWIDVTLPSGSPYGPVVGPLNLTLPAGFANDRDREQAVPINAPAGTYQYNAYLGLYPTPIYSTSSFDFEKLATGDGEPVSGWANWGESFELLSANETELPDKFALLGCYPNPFNPTTVLRFQMPDASLVNLTIFDISGRKVAELISGWRDAGVHEVTFDGTGLASGIYIYQLDIGSHSASSKMVMMK</sequence>
<accession>A0A532UYJ4</accession>
<evidence type="ECO:0000313" key="3">
    <source>
        <dbReference type="EMBL" id="TKJ39982.1"/>
    </source>
</evidence>
<dbReference type="Pfam" id="PF18962">
    <property type="entry name" value="Por_Secre_tail"/>
    <property type="match status" value="1"/>
</dbReference>
<feature type="signal peptide" evidence="1">
    <location>
        <begin position="1"/>
        <end position="25"/>
    </location>
</feature>
<reference evidence="3 4" key="1">
    <citation type="submission" date="2017-06" db="EMBL/GenBank/DDBJ databases">
        <title>Novel microbial phyla capable of carbon fixation and sulfur reduction in deep-sea sediments.</title>
        <authorList>
            <person name="Huang J."/>
            <person name="Baker B."/>
            <person name="Wang Y."/>
        </authorList>
    </citation>
    <scope>NUCLEOTIDE SEQUENCE [LARGE SCALE GENOMIC DNA]</scope>
    <source>
        <strain evidence="3">B3_LCP</strain>
    </source>
</reference>
<dbReference type="NCBIfam" id="TIGR04183">
    <property type="entry name" value="Por_Secre_tail"/>
    <property type="match status" value="1"/>
</dbReference>
<dbReference type="Pfam" id="PF01650">
    <property type="entry name" value="Peptidase_C13"/>
    <property type="match status" value="1"/>
</dbReference>
<dbReference type="AlphaFoldDB" id="A0A532UYJ4"/>
<dbReference type="Gene3D" id="3.40.50.1460">
    <property type="match status" value="1"/>
</dbReference>
<evidence type="ECO:0000256" key="1">
    <source>
        <dbReference type="SAM" id="SignalP"/>
    </source>
</evidence>
<protein>
    <recommendedName>
        <fullName evidence="2">Secretion system C-terminal sorting domain-containing protein</fullName>
    </recommendedName>
</protein>
<dbReference type="EMBL" id="NJBN01000006">
    <property type="protein sequence ID" value="TKJ39982.1"/>
    <property type="molecule type" value="Genomic_DNA"/>
</dbReference>
<comment type="caution">
    <text evidence="3">The sequence shown here is derived from an EMBL/GenBank/DDBJ whole genome shotgun (WGS) entry which is preliminary data.</text>
</comment>
<feature type="chain" id="PRO_5022226567" description="Secretion system C-terminal sorting domain-containing protein" evidence="1">
    <location>
        <begin position="26"/>
        <end position="981"/>
    </location>
</feature>
<dbReference type="InterPro" id="IPR026444">
    <property type="entry name" value="Secre_tail"/>
</dbReference>
<evidence type="ECO:0000313" key="4">
    <source>
        <dbReference type="Proteomes" id="UP000319619"/>
    </source>
</evidence>
<dbReference type="GO" id="GO:0006508">
    <property type="term" value="P:proteolysis"/>
    <property type="evidence" value="ECO:0007669"/>
    <property type="project" value="InterPro"/>
</dbReference>
<organism evidence="3 4">
    <name type="scientific">candidate division LCP-89 bacterium B3_LCP</name>
    <dbReference type="NCBI Taxonomy" id="2012998"/>
    <lineage>
        <taxon>Bacteria</taxon>
        <taxon>Pseudomonadati</taxon>
        <taxon>Bacteria division LCP-89</taxon>
    </lineage>
</organism>
<gene>
    <name evidence="3" type="ORF">CEE37_09610</name>
</gene>
<dbReference type="Gene3D" id="2.60.40.4070">
    <property type="match status" value="1"/>
</dbReference>
<feature type="domain" description="Secretion system C-terminal sorting" evidence="2">
    <location>
        <begin position="903"/>
        <end position="978"/>
    </location>
</feature>
<dbReference type="InterPro" id="IPR001096">
    <property type="entry name" value="Peptidase_C13"/>
</dbReference>